<dbReference type="InterPro" id="IPR014509">
    <property type="entry name" value="YjdF-like"/>
</dbReference>
<evidence type="ECO:0000313" key="2">
    <source>
        <dbReference type="EMBL" id="ABK19104.1"/>
    </source>
</evidence>
<dbReference type="Proteomes" id="UP000001784">
    <property type="component" value="Chromosome"/>
</dbReference>
<feature type="transmembrane region" description="Helical" evidence="1">
    <location>
        <begin position="95"/>
        <end position="114"/>
    </location>
</feature>
<proteinExistence type="predicted"/>
<organism evidence="2 3">
    <name type="scientific">Syntrophobacter fumaroxidans (strain DSM 10017 / MPOB)</name>
    <dbReference type="NCBI Taxonomy" id="335543"/>
    <lineage>
        <taxon>Bacteria</taxon>
        <taxon>Pseudomonadati</taxon>
        <taxon>Thermodesulfobacteriota</taxon>
        <taxon>Syntrophobacteria</taxon>
        <taxon>Syntrophobacterales</taxon>
        <taxon>Syntrophobacteraceae</taxon>
        <taxon>Syntrophobacter</taxon>
    </lineage>
</organism>
<feature type="transmembrane region" description="Helical" evidence="1">
    <location>
        <begin position="55"/>
        <end position="75"/>
    </location>
</feature>
<dbReference type="OrthoDB" id="9786473at2"/>
<dbReference type="InParanoid" id="A0LNV2"/>
<gene>
    <name evidence="2" type="ordered locus">Sfum_3433</name>
</gene>
<protein>
    <submittedName>
        <fullName evidence="2">Conserved hypothetical membrane protein</fullName>
    </submittedName>
</protein>
<evidence type="ECO:0000256" key="1">
    <source>
        <dbReference type="SAM" id="Phobius"/>
    </source>
</evidence>
<dbReference type="KEGG" id="sfu:Sfum_3433"/>
<keyword evidence="1" id="KW-0812">Transmembrane</keyword>
<feature type="transmembrane region" description="Helical" evidence="1">
    <location>
        <begin position="172"/>
        <end position="191"/>
    </location>
</feature>
<feature type="transmembrane region" description="Helical" evidence="1">
    <location>
        <begin position="33"/>
        <end position="50"/>
    </location>
</feature>
<dbReference type="InterPro" id="IPR058534">
    <property type="entry name" value="YjdF"/>
</dbReference>
<dbReference type="eggNOG" id="COG3647">
    <property type="taxonomic scope" value="Bacteria"/>
</dbReference>
<accession>A0LNV2</accession>
<feature type="transmembrane region" description="Helical" evidence="1">
    <location>
        <begin position="126"/>
        <end position="145"/>
    </location>
</feature>
<dbReference type="PIRSF" id="PIRSF020606">
    <property type="entry name" value="UCP020606"/>
    <property type="match status" value="1"/>
</dbReference>
<dbReference type="FunCoup" id="A0LNV2">
    <property type="interactions" value="10"/>
</dbReference>
<evidence type="ECO:0000313" key="3">
    <source>
        <dbReference type="Proteomes" id="UP000001784"/>
    </source>
</evidence>
<reference evidence="2 3" key="1">
    <citation type="submission" date="2006-10" db="EMBL/GenBank/DDBJ databases">
        <title>Complete sequence of Syntrophobacter fumaroxidans MPOB.</title>
        <authorList>
            <consortium name="US DOE Joint Genome Institute"/>
            <person name="Copeland A."/>
            <person name="Lucas S."/>
            <person name="Lapidus A."/>
            <person name="Barry K."/>
            <person name="Detter J.C."/>
            <person name="Glavina del Rio T."/>
            <person name="Hammon N."/>
            <person name="Israni S."/>
            <person name="Pitluck S."/>
            <person name="Goltsman E.G."/>
            <person name="Martinez M."/>
            <person name="Schmutz J."/>
            <person name="Larimer F."/>
            <person name="Land M."/>
            <person name="Hauser L."/>
            <person name="Kyrpides N."/>
            <person name="Kim E."/>
            <person name="Boone D.R."/>
            <person name="Brockman F."/>
            <person name="Culley D."/>
            <person name="Ferry J."/>
            <person name="Gunsalus R."/>
            <person name="McInerney M.J."/>
            <person name="Morrison M."/>
            <person name="Plugge C."/>
            <person name="Rohlin L."/>
            <person name="Scholten J."/>
            <person name="Sieber J."/>
            <person name="Stams A.J.M."/>
            <person name="Worm P."/>
            <person name="Henstra A.M."/>
            <person name="Richardson P."/>
        </authorList>
    </citation>
    <scope>NUCLEOTIDE SEQUENCE [LARGE SCALE GENOMIC DNA]</scope>
    <source>
        <strain evidence="3">DSM 10017 / MPOB</strain>
    </source>
</reference>
<dbReference type="AlphaFoldDB" id="A0LNV2"/>
<keyword evidence="3" id="KW-1185">Reference proteome</keyword>
<dbReference type="Pfam" id="PF09997">
    <property type="entry name" value="DUF2238"/>
    <property type="match status" value="1"/>
</dbReference>
<name>A0LNV2_SYNFM</name>
<dbReference type="RefSeq" id="WP_011700229.1">
    <property type="nucleotide sequence ID" value="NC_008554.1"/>
</dbReference>
<dbReference type="EMBL" id="CP000478">
    <property type="protein sequence ID" value="ABK19104.1"/>
    <property type="molecule type" value="Genomic_DNA"/>
</dbReference>
<dbReference type="HOGENOM" id="CLU_087528_0_0_7"/>
<sequence>MDNTKKALLSVFCIVLLWSGIAPHDYFTWFLEVLPALLALLALAVTWNRFRFSNFIYVVVCIHAVILMIGGHYTYAEVPVGYWIKDLFDFERNHFDRLGHFAQGFTPALIMREVAIKREIIRGRGWRFFFIASAVLGLSAFYEFFEWWTALATGEAAAAFLGTQGDVWDTQWDMFMCTLGALTALALFRGLHDRYLNARPEIAGSNVTRGRAV</sequence>
<keyword evidence="1" id="KW-0472">Membrane</keyword>
<keyword evidence="1" id="KW-1133">Transmembrane helix</keyword>